<dbReference type="Gene3D" id="2.10.90.10">
    <property type="entry name" value="Cystine-knot cytokines"/>
    <property type="match status" value="1"/>
</dbReference>
<protein>
    <submittedName>
        <fullName evidence="5">Protein spaetzle</fullName>
    </submittedName>
</protein>
<name>A0A161MPV7_TRIIF</name>
<dbReference type="SUPFAM" id="SSF57501">
    <property type="entry name" value="Cystine-knot cytokines"/>
    <property type="match status" value="1"/>
</dbReference>
<dbReference type="EMBL" id="GEMB01002861">
    <property type="protein sequence ID" value="JAS00339.1"/>
    <property type="molecule type" value="Transcribed_RNA"/>
</dbReference>
<dbReference type="InterPro" id="IPR029034">
    <property type="entry name" value="Cystine-knot_cytokine"/>
</dbReference>
<dbReference type="GO" id="GO:0045087">
    <property type="term" value="P:innate immune response"/>
    <property type="evidence" value="ECO:0007669"/>
    <property type="project" value="TreeGrafter"/>
</dbReference>
<reference evidence="5" key="1">
    <citation type="submission" date="2016-04" db="EMBL/GenBank/DDBJ databases">
        <authorList>
            <person name="Calderon-Fernandez G.M.Sr."/>
        </authorList>
    </citation>
    <scope>NUCLEOTIDE SEQUENCE</scope>
    <source>
        <strain evidence="5">Int1</strain>
        <tissue evidence="5">Integument</tissue>
    </source>
</reference>
<organism evidence="5">
    <name type="scientific">Triatoma infestans</name>
    <name type="common">Assassin bug</name>
    <dbReference type="NCBI Taxonomy" id="30076"/>
    <lineage>
        <taxon>Eukaryota</taxon>
        <taxon>Metazoa</taxon>
        <taxon>Ecdysozoa</taxon>
        <taxon>Arthropoda</taxon>
        <taxon>Hexapoda</taxon>
        <taxon>Insecta</taxon>
        <taxon>Pterygota</taxon>
        <taxon>Neoptera</taxon>
        <taxon>Paraneoptera</taxon>
        <taxon>Hemiptera</taxon>
        <taxon>Heteroptera</taxon>
        <taxon>Panheteroptera</taxon>
        <taxon>Cimicomorpha</taxon>
        <taxon>Reduviidae</taxon>
        <taxon>Triatominae</taxon>
        <taxon>Triatoma</taxon>
    </lineage>
</organism>
<dbReference type="InterPro" id="IPR032104">
    <property type="entry name" value="Spaetzle"/>
</dbReference>
<accession>A0A161MPV7</accession>
<dbReference type="GO" id="GO:0008083">
    <property type="term" value="F:growth factor activity"/>
    <property type="evidence" value="ECO:0007669"/>
    <property type="project" value="TreeGrafter"/>
</dbReference>
<reference evidence="5" key="2">
    <citation type="journal article" date="2017" name="J. Med. Entomol.">
        <title>Transcriptome Analysis of the Triatoma infestans (Hemiptera: Reduviidae) Integument.</title>
        <authorList>
            <person name="Calderon-Fernandez G.M."/>
            <person name="Moriconi D.E."/>
            <person name="Dulbecco A.B."/>
            <person name="Juarez M.P."/>
        </authorList>
    </citation>
    <scope>NUCLEOTIDE SEQUENCE</scope>
    <source>
        <strain evidence="5">Int1</strain>
        <tissue evidence="5">Integument</tissue>
    </source>
</reference>
<feature type="non-terminal residue" evidence="5">
    <location>
        <position position="1"/>
    </location>
</feature>
<keyword evidence="3" id="KW-0325">Glycoprotein</keyword>
<keyword evidence="2" id="KW-1015">Disulfide bond</keyword>
<feature type="domain" description="Spaetzle" evidence="4">
    <location>
        <begin position="17"/>
        <end position="113"/>
    </location>
</feature>
<keyword evidence="1" id="KW-0732">Signal</keyword>
<evidence type="ECO:0000256" key="3">
    <source>
        <dbReference type="ARBA" id="ARBA00023180"/>
    </source>
</evidence>
<sequence length="142" mass="16176">DITDPNINHRIDYDETALCLSVEQVVYPKTAKNKDDQWLYVVNQGQYRQGIRIEKCVTPTNPPQSCSFTEGFPIGYKTECRQKHIYRRLLALNEDGKTITDSFQLPSCCACIVVHDSALRSRVGSISKKESQTHQNNVTKIN</sequence>
<dbReference type="AlphaFoldDB" id="A0A161MPV7"/>
<dbReference type="GO" id="GO:0021556">
    <property type="term" value="P:central nervous system formation"/>
    <property type="evidence" value="ECO:0007669"/>
    <property type="project" value="TreeGrafter"/>
</dbReference>
<dbReference type="PANTHER" id="PTHR23199:SF12">
    <property type="entry name" value="NEUROTROPHIN 1-RELATED"/>
    <property type="match status" value="1"/>
</dbReference>
<dbReference type="PANTHER" id="PTHR23199">
    <property type="entry name" value="NEUROTROPHIN 1-RELATED"/>
    <property type="match status" value="1"/>
</dbReference>
<evidence type="ECO:0000256" key="2">
    <source>
        <dbReference type="ARBA" id="ARBA00023157"/>
    </source>
</evidence>
<proteinExistence type="predicted"/>
<dbReference type="Pfam" id="PF16077">
    <property type="entry name" value="Spaetzle"/>
    <property type="match status" value="1"/>
</dbReference>
<dbReference type="GO" id="GO:0005121">
    <property type="term" value="F:Toll binding"/>
    <property type="evidence" value="ECO:0007669"/>
    <property type="project" value="TreeGrafter"/>
</dbReference>
<dbReference type="InterPro" id="IPR052444">
    <property type="entry name" value="Spz/Toll_ligand-like"/>
</dbReference>
<evidence type="ECO:0000313" key="5">
    <source>
        <dbReference type="EMBL" id="JAS00339.1"/>
    </source>
</evidence>
<dbReference type="GO" id="GO:0005615">
    <property type="term" value="C:extracellular space"/>
    <property type="evidence" value="ECO:0007669"/>
    <property type="project" value="UniProtKB-ARBA"/>
</dbReference>
<dbReference type="FunFam" id="2.10.90.10:FF:000056">
    <property type="entry name" value="Protein spaetzle"/>
    <property type="match status" value="1"/>
</dbReference>
<evidence type="ECO:0000256" key="1">
    <source>
        <dbReference type="ARBA" id="ARBA00022729"/>
    </source>
</evidence>
<evidence type="ECO:0000259" key="4">
    <source>
        <dbReference type="Pfam" id="PF16077"/>
    </source>
</evidence>